<dbReference type="Gramene" id="rna12667">
    <property type="protein sequence ID" value="RHN76356.1"/>
    <property type="gene ID" value="gene12667"/>
</dbReference>
<dbReference type="EMBL" id="PSQE01000002">
    <property type="protein sequence ID" value="RHN76356.1"/>
    <property type="molecule type" value="Genomic_DNA"/>
</dbReference>
<organism evidence="1">
    <name type="scientific">Medicago truncatula</name>
    <name type="common">Barrel medic</name>
    <name type="synonym">Medicago tribuloides</name>
    <dbReference type="NCBI Taxonomy" id="3880"/>
    <lineage>
        <taxon>Eukaryota</taxon>
        <taxon>Viridiplantae</taxon>
        <taxon>Streptophyta</taxon>
        <taxon>Embryophyta</taxon>
        <taxon>Tracheophyta</taxon>
        <taxon>Spermatophyta</taxon>
        <taxon>Magnoliopsida</taxon>
        <taxon>eudicotyledons</taxon>
        <taxon>Gunneridae</taxon>
        <taxon>Pentapetalae</taxon>
        <taxon>rosids</taxon>
        <taxon>fabids</taxon>
        <taxon>Fabales</taxon>
        <taxon>Fabaceae</taxon>
        <taxon>Papilionoideae</taxon>
        <taxon>50 kb inversion clade</taxon>
        <taxon>NPAAA clade</taxon>
        <taxon>Hologalegina</taxon>
        <taxon>IRL clade</taxon>
        <taxon>Trifolieae</taxon>
        <taxon>Medicago</taxon>
    </lineage>
</organism>
<proteinExistence type="predicted"/>
<sequence>MRSETMGNPSIHVFTSSIDKASTFLVEAFLGARFFPAAATAVAAWGSDAEITVRVTVNLRKLRFWGLNL</sequence>
<accession>A0A396JDM5</accession>
<gene>
    <name evidence="1" type="ORF">MtrunA17_Chr2g0331171</name>
</gene>
<comment type="caution">
    <text evidence="1">The sequence shown here is derived from an EMBL/GenBank/DDBJ whole genome shotgun (WGS) entry which is preliminary data.</text>
</comment>
<protein>
    <submittedName>
        <fullName evidence="1">Uncharacterized protein</fullName>
    </submittedName>
</protein>
<evidence type="ECO:0000313" key="1">
    <source>
        <dbReference type="EMBL" id="RHN76356.1"/>
    </source>
</evidence>
<name>A0A396JDM5_MEDTR</name>
<dbReference type="Proteomes" id="UP000265566">
    <property type="component" value="Chromosome 2"/>
</dbReference>
<reference evidence="1" key="1">
    <citation type="journal article" date="2018" name="Nat. Plants">
        <title>Whole-genome landscape of Medicago truncatula symbiotic genes.</title>
        <authorList>
            <person name="Pecrix Y."/>
            <person name="Gamas P."/>
            <person name="Carrere S."/>
        </authorList>
    </citation>
    <scope>NUCLEOTIDE SEQUENCE</scope>
    <source>
        <tissue evidence="1">Leaves</tissue>
    </source>
</reference>
<dbReference type="AlphaFoldDB" id="A0A396JDM5"/>